<proteinExistence type="predicted"/>
<name>A0A0E9U5Z3_ANGAN</name>
<protein>
    <submittedName>
        <fullName evidence="1">Uncharacterized protein</fullName>
    </submittedName>
</protein>
<sequence length="30" mass="3414">MYIQHPHRDGEVLGAELAHNENLCSSKVKH</sequence>
<reference evidence="1" key="1">
    <citation type="submission" date="2014-11" db="EMBL/GenBank/DDBJ databases">
        <authorList>
            <person name="Amaro Gonzalez C."/>
        </authorList>
    </citation>
    <scope>NUCLEOTIDE SEQUENCE</scope>
</reference>
<evidence type="ECO:0000313" key="1">
    <source>
        <dbReference type="EMBL" id="JAH60388.1"/>
    </source>
</evidence>
<dbReference type="EMBL" id="GBXM01048189">
    <property type="protein sequence ID" value="JAH60388.1"/>
    <property type="molecule type" value="Transcribed_RNA"/>
</dbReference>
<accession>A0A0E9U5Z3</accession>
<organism evidence="1">
    <name type="scientific">Anguilla anguilla</name>
    <name type="common">European freshwater eel</name>
    <name type="synonym">Muraena anguilla</name>
    <dbReference type="NCBI Taxonomy" id="7936"/>
    <lineage>
        <taxon>Eukaryota</taxon>
        <taxon>Metazoa</taxon>
        <taxon>Chordata</taxon>
        <taxon>Craniata</taxon>
        <taxon>Vertebrata</taxon>
        <taxon>Euteleostomi</taxon>
        <taxon>Actinopterygii</taxon>
        <taxon>Neopterygii</taxon>
        <taxon>Teleostei</taxon>
        <taxon>Anguilliformes</taxon>
        <taxon>Anguillidae</taxon>
        <taxon>Anguilla</taxon>
    </lineage>
</organism>
<dbReference type="AlphaFoldDB" id="A0A0E9U5Z3"/>
<reference evidence="1" key="2">
    <citation type="journal article" date="2015" name="Fish Shellfish Immunol.">
        <title>Early steps in the European eel (Anguilla anguilla)-Vibrio vulnificus interaction in the gills: Role of the RtxA13 toxin.</title>
        <authorList>
            <person name="Callol A."/>
            <person name="Pajuelo D."/>
            <person name="Ebbesson L."/>
            <person name="Teles M."/>
            <person name="MacKenzie S."/>
            <person name="Amaro C."/>
        </authorList>
    </citation>
    <scope>NUCLEOTIDE SEQUENCE</scope>
</reference>